<name>A0A6G1H8U1_9PEZI</name>
<dbReference type="Proteomes" id="UP000800041">
    <property type="component" value="Unassembled WGS sequence"/>
</dbReference>
<feature type="compositionally biased region" description="Basic and acidic residues" evidence="6">
    <location>
        <begin position="412"/>
        <end position="424"/>
    </location>
</feature>
<dbReference type="OrthoDB" id="5370478at2759"/>
<feature type="compositionally biased region" description="Pro residues" evidence="6">
    <location>
        <begin position="865"/>
        <end position="879"/>
    </location>
</feature>
<dbReference type="PANTHER" id="PTHR47338:SF5">
    <property type="entry name" value="ZN(II)2CYS6 TRANSCRIPTION FACTOR (EUROFUNG)"/>
    <property type="match status" value="1"/>
</dbReference>
<dbReference type="CDD" id="cd00067">
    <property type="entry name" value="GAL4"/>
    <property type="match status" value="1"/>
</dbReference>
<dbReference type="Pfam" id="PF00172">
    <property type="entry name" value="Zn_clus"/>
    <property type="match status" value="1"/>
</dbReference>
<evidence type="ECO:0000256" key="5">
    <source>
        <dbReference type="ARBA" id="ARBA00023242"/>
    </source>
</evidence>
<dbReference type="Gene3D" id="4.10.240.10">
    <property type="entry name" value="Zn(2)-C6 fungal-type DNA-binding domain"/>
    <property type="match status" value="1"/>
</dbReference>
<dbReference type="PROSITE" id="PS00463">
    <property type="entry name" value="ZN2_CY6_FUNGAL_1"/>
    <property type="match status" value="1"/>
</dbReference>
<dbReference type="GO" id="GO:0005634">
    <property type="term" value="C:nucleus"/>
    <property type="evidence" value="ECO:0007669"/>
    <property type="project" value="UniProtKB-SubCell"/>
</dbReference>
<organism evidence="8 9">
    <name type="scientific">Aulographum hederae CBS 113979</name>
    <dbReference type="NCBI Taxonomy" id="1176131"/>
    <lineage>
        <taxon>Eukaryota</taxon>
        <taxon>Fungi</taxon>
        <taxon>Dikarya</taxon>
        <taxon>Ascomycota</taxon>
        <taxon>Pezizomycotina</taxon>
        <taxon>Dothideomycetes</taxon>
        <taxon>Pleosporomycetidae</taxon>
        <taxon>Aulographales</taxon>
        <taxon>Aulographaceae</taxon>
    </lineage>
</organism>
<evidence type="ECO:0000256" key="1">
    <source>
        <dbReference type="ARBA" id="ARBA00004123"/>
    </source>
</evidence>
<gene>
    <name evidence="8" type="ORF">K402DRAFT_272454</name>
</gene>
<evidence type="ECO:0000256" key="4">
    <source>
        <dbReference type="ARBA" id="ARBA00023163"/>
    </source>
</evidence>
<feature type="region of interest" description="Disordered" evidence="6">
    <location>
        <begin position="726"/>
        <end position="765"/>
    </location>
</feature>
<evidence type="ECO:0000256" key="2">
    <source>
        <dbReference type="ARBA" id="ARBA00022723"/>
    </source>
</evidence>
<sequence>MRSSIACARCRRSKVKCVNNGVNTTCRACETTGRECTYPSPATGGGGGGGGVARREGSLSRSLGAEGGSTGETPRRYRPKKTAPAQPIHTASKDSHRAIIDALDPNLLTPKLWIELFEIYQTHFSTDIPFLHPPTFLKPLRQSALAQPPPQPQGFSHSPDQAAPIFPPASPVLLLAFLSLTARFHPQLVSHHSPASASRPSNPIIASEYYAAAARSRLSGNLGDALGTPDLERVQALLMLTLHDWGNCNGAKAWVSLGVAIRYAQILGLHYERDLDDQPYALSNMLTVEADRLGMESRIQPARPGSKSNSLIEEEIRRRTFWSCYIMDRYISSGKYRPQMIHNEQVRIQLPSSDRAFLFGEKVRTLTIGEDESDAHFRGEGYGSRRTSLLLTNGGLSGSVSAYPATPMSQDSRAHPEQRDDPGRWEAGADEGVLSRYIRVTELYGKLVKWSLSGGRRREKHPPWDARSGFYDLNNLVRIFKDRLPPDLTLSTTNISAHITSRTSTPYVLMHTTLLLCNIVLHREYIPFIPLRCSKPQGPLDPPLFSPEEYQIPPRFWEESARTLFSSCRETIDLLRTSQEWGGLMETPIIGFTLYTVAFIGVYAINFPWMDPDGFMCKQTRGGPQESGDRGAEAARKALEMIGQMRLRLRMANGWFKTIKRTHVYFSRIRKDFRRNVRSLSDASGDSHSNLSVREGGMGGGLEEFKLLEMTLKDFGSLEDEDMEMIDAPNLDRGDGRTFDDRSEGESFAMKSERMNEGTPDSSVRQDRWNAINNVAAAASSQRPDSSGYALPPGGPGRGVMPSGVSPPLPHQFSHTADSRLYSGPSPMVSPSTQSISASSVATPYTTVQGQTYSLPGGPSLSNPSPAPLQQQPPPPQTPVPQEWTHEMKESWLNGLNTQLGGDDLAAFVQGSDWEDWAGAGAPGAGWLSVVWSGGVGGGGH</sequence>
<keyword evidence="3" id="KW-0805">Transcription regulation</keyword>
<proteinExistence type="predicted"/>
<dbReference type="GO" id="GO:0000981">
    <property type="term" value="F:DNA-binding transcription factor activity, RNA polymerase II-specific"/>
    <property type="evidence" value="ECO:0007669"/>
    <property type="project" value="InterPro"/>
</dbReference>
<dbReference type="InterPro" id="IPR001138">
    <property type="entry name" value="Zn2Cys6_DnaBD"/>
</dbReference>
<dbReference type="GO" id="GO:0003677">
    <property type="term" value="F:DNA binding"/>
    <property type="evidence" value="ECO:0007669"/>
    <property type="project" value="InterPro"/>
</dbReference>
<keyword evidence="5" id="KW-0539">Nucleus</keyword>
<dbReference type="SMART" id="SM00066">
    <property type="entry name" value="GAL4"/>
    <property type="match status" value="1"/>
</dbReference>
<evidence type="ECO:0000256" key="6">
    <source>
        <dbReference type="SAM" id="MobiDB-lite"/>
    </source>
</evidence>
<dbReference type="PROSITE" id="PS50048">
    <property type="entry name" value="ZN2_CY6_FUNGAL_2"/>
    <property type="match status" value="1"/>
</dbReference>
<feature type="domain" description="Zn(2)-C6 fungal-type" evidence="7">
    <location>
        <begin position="6"/>
        <end position="38"/>
    </location>
</feature>
<dbReference type="InterPro" id="IPR036864">
    <property type="entry name" value="Zn2-C6_fun-type_DNA-bd_sf"/>
</dbReference>
<evidence type="ECO:0000259" key="7">
    <source>
        <dbReference type="PROSITE" id="PS50048"/>
    </source>
</evidence>
<comment type="subcellular location">
    <subcellularLocation>
        <location evidence="1">Nucleus</location>
    </subcellularLocation>
</comment>
<evidence type="ECO:0000256" key="3">
    <source>
        <dbReference type="ARBA" id="ARBA00023015"/>
    </source>
</evidence>
<keyword evidence="2" id="KW-0479">Metal-binding</keyword>
<evidence type="ECO:0000313" key="9">
    <source>
        <dbReference type="Proteomes" id="UP000800041"/>
    </source>
</evidence>
<dbReference type="InterPro" id="IPR007219">
    <property type="entry name" value="XnlR_reg_dom"/>
</dbReference>
<feature type="region of interest" description="Disordered" evidence="6">
    <location>
        <begin position="777"/>
        <end position="835"/>
    </location>
</feature>
<feature type="region of interest" description="Disordered" evidence="6">
    <location>
        <begin position="61"/>
        <end position="94"/>
    </location>
</feature>
<dbReference type="CDD" id="cd12148">
    <property type="entry name" value="fungal_TF_MHR"/>
    <property type="match status" value="1"/>
</dbReference>
<feature type="compositionally biased region" description="Basic and acidic residues" evidence="6">
    <location>
        <begin position="730"/>
        <end position="756"/>
    </location>
</feature>
<protein>
    <recommendedName>
        <fullName evidence="7">Zn(2)-C6 fungal-type domain-containing protein</fullName>
    </recommendedName>
</protein>
<dbReference type="AlphaFoldDB" id="A0A6G1H8U1"/>
<keyword evidence="9" id="KW-1185">Reference proteome</keyword>
<accession>A0A6G1H8U1</accession>
<feature type="region of interest" description="Disordered" evidence="6">
    <location>
        <begin position="849"/>
        <end position="882"/>
    </location>
</feature>
<dbReference type="SMART" id="SM00906">
    <property type="entry name" value="Fungal_trans"/>
    <property type="match status" value="1"/>
</dbReference>
<dbReference type="Pfam" id="PF04082">
    <property type="entry name" value="Fungal_trans"/>
    <property type="match status" value="1"/>
</dbReference>
<dbReference type="EMBL" id="ML977145">
    <property type="protein sequence ID" value="KAF1989429.1"/>
    <property type="molecule type" value="Genomic_DNA"/>
</dbReference>
<feature type="compositionally biased region" description="Low complexity" evidence="6">
    <location>
        <begin position="854"/>
        <end position="864"/>
    </location>
</feature>
<dbReference type="GO" id="GO:0006351">
    <property type="term" value="P:DNA-templated transcription"/>
    <property type="evidence" value="ECO:0007669"/>
    <property type="project" value="InterPro"/>
</dbReference>
<dbReference type="GO" id="GO:0008270">
    <property type="term" value="F:zinc ion binding"/>
    <property type="evidence" value="ECO:0007669"/>
    <property type="project" value="InterPro"/>
</dbReference>
<evidence type="ECO:0000313" key="8">
    <source>
        <dbReference type="EMBL" id="KAF1989429.1"/>
    </source>
</evidence>
<dbReference type="PANTHER" id="PTHR47338">
    <property type="entry name" value="ZN(II)2CYS6 TRANSCRIPTION FACTOR (EUROFUNG)-RELATED"/>
    <property type="match status" value="1"/>
</dbReference>
<dbReference type="InterPro" id="IPR050815">
    <property type="entry name" value="TF_fung"/>
</dbReference>
<reference evidence="8" key="1">
    <citation type="journal article" date="2020" name="Stud. Mycol.">
        <title>101 Dothideomycetes genomes: a test case for predicting lifestyles and emergence of pathogens.</title>
        <authorList>
            <person name="Haridas S."/>
            <person name="Albert R."/>
            <person name="Binder M."/>
            <person name="Bloem J."/>
            <person name="Labutti K."/>
            <person name="Salamov A."/>
            <person name="Andreopoulos B."/>
            <person name="Baker S."/>
            <person name="Barry K."/>
            <person name="Bills G."/>
            <person name="Bluhm B."/>
            <person name="Cannon C."/>
            <person name="Castanera R."/>
            <person name="Culley D."/>
            <person name="Daum C."/>
            <person name="Ezra D."/>
            <person name="Gonzalez J."/>
            <person name="Henrissat B."/>
            <person name="Kuo A."/>
            <person name="Liang C."/>
            <person name="Lipzen A."/>
            <person name="Lutzoni F."/>
            <person name="Magnuson J."/>
            <person name="Mondo S."/>
            <person name="Nolan M."/>
            <person name="Ohm R."/>
            <person name="Pangilinan J."/>
            <person name="Park H.-J."/>
            <person name="Ramirez L."/>
            <person name="Alfaro M."/>
            <person name="Sun H."/>
            <person name="Tritt A."/>
            <person name="Yoshinaga Y."/>
            <person name="Zwiers L.-H."/>
            <person name="Turgeon B."/>
            <person name="Goodwin S."/>
            <person name="Spatafora J."/>
            <person name="Crous P."/>
            <person name="Grigoriev I."/>
        </authorList>
    </citation>
    <scope>NUCLEOTIDE SEQUENCE</scope>
    <source>
        <strain evidence="8">CBS 113979</strain>
    </source>
</reference>
<keyword evidence="4" id="KW-0804">Transcription</keyword>
<dbReference type="SUPFAM" id="SSF57701">
    <property type="entry name" value="Zn2/Cys6 DNA-binding domain"/>
    <property type="match status" value="1"/>
</dbReference>
<feature type="region of interest" description="Disordered" evidence="6">
    <location>
        <begin position="400"/>
        <end position="426"/>
    </location>
</feature>